<dbReference type="PRINTS" id="PR00682">
    <property type="entry name" value="IPNSYNTHASE"/>
</dbReference>
<organism evidence="4 5">
    <name type="scientific">Penicillium arizonense</name>
    <dbReference type="NCBI Taxonomy" id="1835702"/>
    <lineage>
        <taxon>Eukaryota</taxon>
        <taxon>Fungi</taxon>
        <taxon>Dikarya</taxon>
        <taxon>Ascomycota</taxon>
        <taxon>Pezizomycotina</taxon>
        <taxon>Eurotiomycetes</taxon>
        <taxon>Eurotiomycetidae</taxon>
        <taxon>Eurotiales</taxon>
        <taxon>Aspergillaceae</taxon>
        <taxon>Penicillium</taxon>
    </lineage>
</organism>
<dbReference type="STRING" id="1835702.A0A1F5LLV1"/>
<keyword evidence="2" id="KW-0408">Iron</keyword>
<dbReference type="InterPro" id="IPR050231">
    <property type="entry name" value="Iron_ascorbate_oxido_reductase"/>
</dbReference>
<dbReference type="GO" id="GO:0016491">
    <property type="term" value="F:oxidoreductase activity"/>
    <property type="evidence" value="ECO:0007669"/>
    <property type="project" value="UniProtKB-KW"/>
</dbReference>
<protein>
    <recommendedName>
        <fullName evidence="3">Fe2OG dioxygenase domain-containing protein</fullName>
    </recommendedName>
</protein>
<dbReference type="Pfam" id="PF14226">
    <property type="entry name" value="DIOX_N"/>
    <property type="match status" value="1"/>
</dbReference>
<dbReference type="Proteomes" id="UP000177622">
    <property type="component" value="Unassembled WGS sequence"/>
</dbReference>
<gene>
    <name evidence="4" type="ORF">PENARI_c006G10826</name>
</gene>
<evidence type="ECO:0000259" key="3">
    <source>
        <dbReference type="PROSITE" id="PS51471"/>
    </source>
</evidence>
<dbReference type="Gene3D" id="2.60.120.330">
    <property type="entry name" value="B-lactam Antibiotic, Isopenicillin N Synthase, Chain"/>
    <property type="match status" value="1"/>
</dbReference>
<feature type="domain" description="Fe2OG dioxygenase" evidence="3">
    <location>
        <begin position="195"/>
        <end position="304"/>
    </location>
</feature>
<dbReference type="PANTHER" id="PTHR47990">
    <property type="entry name" value="2-OXOGLUTARATE (2OG) AND FE(II)-DEPENDENT OXYGENASE SUPERFAMILY PROTEIN-RELATED"/>
    <property type="match status" value="1"/>
</dbReference>
<keyword evidence="2" id="KW-0560">Oxidoreductase</keyword>
<keyword evidence="2" id="KW-0479">Metal-binding</keyword>
<dbReference type="AlphaFoldDB" id="A0A1F5LLV1"/>
<evidence type="ECO:0000313" key="5">
    <source>
        <dbReference type="Proteomes" id="UP000177622"/>
    </source>
</evidence>
<dbReference type="EMBL" id="LXJU01000006">
    <property type="protein sequence ID" value="OGE54085.1"/>
    <property type="molecule type" value="Genomic_DNA"/>
</dbReference>
<dbReference type="GeneID" id="34575335"/>
<accession>A0A1F5LLV1</accession>
<evidence type="ECO:0000313" key="4">
    <source>
        <dbReference type="EMBL" id="OGE54085.1"/>
    </source>
</evidence>
<dbReference type="GO" id="GO:0044283">
    <property type="term" value="P:small molecule biosynthetic process"/>
    <property type="evidence" value="ECO:0007669"/>
    <property type="project" value="UniProtKB-ARBA"/>
</dbReference>
<dbReference type="InterPro" id="IPR005123">
    <property type="entry name" value="Oxoglu/Fe-dep_dioxygenase_dom"/>
</dbReference>
<comment type="similarity">
    <text evidence="1 2">Belongs to the iron/ascorbate-dependent oxidoreductase family.</text>
</comment>
<dbReference type="SUPFAM" id="SSF51197">
    <property type="entry name" value="Clavaminate synthase-like"/>
    <property type="match status" value="1"/>
</dbReference>
<reference evidence="4 5" key="1">
    <citation type="journal article" date="2016" name="Sci. Rep.">
        <title>Penicillium arizonense, a new, genome sequenced fungal species, reveals a high chemical diversity in secreted metabolites.</title>
        <authorList>
            <person name="Grijseels S."/>
            <person name="Nielsen J.C."/>
            <person name="Randelovic M."/>
            <person name="Nielsen J."/>
            <person name="Nielsen K.F."/>
            <person name="Workman M."/>
            <person name="Frisvad J.C."/>
        </authorList>
    </citation>
    <scope>NUCLEOTIDE SEQUENCE [LARGE SCALE GENOMIC DNA]</scope>
    <source>
        <strain evidence="4 5">CBS 141311</strain>
    </source>
</reference>
<dbReference type="PROSITE" id="PS51471">
    <property type="entry name" value="FE2OG_OXY"/>
    <property type="match status" value="1"/>
</dbReference>
<dbReference type="InterPro" id="IPR027443">
    <property type="entry name" value="IPNS-like_sf"/>
</dbReference>
<sequence length="347" mass="39025">MANQQGESSQLANCDHIPIIDLSTLDSPHLEERQQLAQSIYDVCTQVGFFYIKSHGIPEDMIREIHDAAERFFSLPEEQKMKFYIGNSPKFRGYSPLGGEKSTGTDDDPIAAEDAVSALSEAFDIGYETAMDVQKSKDDPLPRDPYGLYGDNQWPDQDTLPGFSRTYIEYCSLMLGLCRKMMRIFALALDLPEGHFDSMVHNPGVTSRMMHYPPQPVKEEVREGLGAHTDFECFTILSQGSVPGLQVLNHSREWILAPPLPGTLVVNIADCLSIWTNKKFKSTIHRVTNLTGQERYSIPFFFGVDYDATVSVLPNHILDDRPACKEPFKAGEWVREKLSKAYVGYDG</sequence>
<keyword evidence="5" id="KW-1185">Reference proteome</keyword>
<dbReference type="OrthoDB" id="288590at2759"/>
<dbReference type="Pfam" id="PF03171">
    <property type="entry name" value="2OG-FeII_Oxy"/>
    <property type="match status" value="1"/>
</dbReference>
<comment type="caution">
    <text evidence="4">The sequence shown here is derived from an EMBL/GenBank/DDBJ whole genome shotgun (WGS) entry which is preliminary data.</text>
</comment>
<name>A0A1F5LLV1_PENAI</name>
<evidence type="ECO:0000256" key="1">
    <source>
        <dbReference type="ARBA" id="ARBA00008056"/>
    </source>
</evidence>
<dbReference type="InterPro" id="IPR026992">
    <property type="entry name" value="DIOX_N"/>
</dbReference>
<dbReference type="InterPro" id="IPR044861">
    <property type="entry name" value="IPNS-like_FE2OG_OXY"/>
</dbReference>
<proteinExistence type="inferred from homology"/>
<dbReference type="GO" id="GO:0046872">
    <property type="term" value="F:metal ion binding"/>
    <property type="evidence" value="ECO:0007669"/>
    <property type="project" value="UniProtKB-KW"/>
</dbReference>
<evidence type="ECO:0000256" key="2">
    <source>
        <dbReference type="RuleBase" id="RU003682"/>
    </source>
</evidence>
<dbReference type="RefSeq" id="XP_022489522.1">
    <property type="nucleotide sequence ID" value="XM_022630601.1"/>
</dbReference>